<feature type="domain" description="Leucine-binding protein" evidence="6">
    <location>
        <begin position="30"/>
        <end position="374"/>
    </location>
</feature>
<proteinExistence type="inferred from homology"/>
<reference evidence="7 8" key="1">
    <citation type="submission" date="2024-03" db="EMBL/GenBank/DDBJ databases">
        <title>Novel species of the genus Variovorax.</title>
        <authorList>
            <person name="Liu Q."/>
            <person name="Xin Y.-H."/>
        </authorList>
    </citation>
    <scope>NUCLEOTIDE SEQUENCE [LARGE SCALE GENOMIC DNA]</scope>
    <source>
        <strain evidence="7 8">KACC 18901</strain>
    </source>
</reference>
<dbReference type="EMBL" id="JBBKZS010000015">
    <property type="protein sequence ID" value="MEJ8858188.1"/>
    <property type="molecule type" value="Genomic_DNA"/>
</dbReference>
<dbReference type="RefSeq" id="WP_340338253.1">
    <property type="nucleotide sequence ID" value="NZ_JBBKZS010000015.1"/>
</dbReference>
<evidence type="ECO:0000256" key="5">
    <source>
        <dbReference type="SAM" id="SignalP"/>
    </source>
</evidence>
<evidence type="ECO:0000256" key="3">
    <source>
        <dbReference type="ARBA" id="ARBA00022729"/>
    </source>
</evidence>
<gene>
    <name evidence="7" type="ORF">WKW79_26715</name>
</gene>
<dbReference type="Proteomes" id="UP001367030">
    <property type="component" value="Unassembled WGS sequence"/>
</dbReference>
<evidence type="ECO:0000256" key="4">
    <source>
        <dbReference type="ARBA" id="ARBA00022970"/>
    </source>
</evidence>
<dbReference type="SUPFAM" id="SSF53822">
    <property type="entry name" value="Periplasmic binding protein-like I"/>
    <property type="match status" value="1"/>
</dbReference>
<accession>A0ABU8XGN3</accession>
<dbReference type="PRINTS" id="PR00337">
    <property type="entry name" value="LEUILEVALBP"/>
</dbReference>
<evidence type="ECO:0000259" key="6">
    <source>
        <dbReference type="Pfam" id="PF13458"/>
    </source>
</evidence>
<feature type="signal peptide" evidence="5">
    <location>
        <begin position="1"/>
        <end position="21"/>
    </location>
</feature>
<evidence type="ECO:0000313" key="7">
    <source>
        <dbReference type="EMBL" id="MEJ8858188.1"/>
    </source>
</evidence>
<keyword evidence="2" id="KW-0813">Transport</keyword>
<evidence type="ECO:0000256" key="2">
    <source>
        <dbReference type="ARBA" id="ARBA00022448"/>
    </source>
</evidence>
<evidence type="ECO:0000313" key="8">
    <source>
        <dbReference type="Proteomes" id="UP001367030"/>
    </source>
</evidence>
<protein>
    <submittedName>
        <fullName evidence="7">ABC transporter substrate-binding protein</fullName>
    </submittedName>
</protein>
<comment type="similarity">
    <text evidence="1">Belongs to the leucine-binding protein family.</text>
</comment>
<feature type="chain" id="PRO_5046041821" evidence="5">
    <location>
        <begin position="22"/>
        <end position="389"/>
    </location>
</feature>
<dbReference type="Gene3D" id="3.40.50.2300">
    <property type="match status" value="2"/>
</dbReference>
<dbReference type="PANTHER" id="PTHR47235:SF1">
    <property type="entry name" value="BLR6548 PROTEIN"/>
    <property type="match status" value="1"/>
</dbReference>
<dbReference type="InterPro" id="IPR000709">
    <property type="entry name" value="Leu_Ile_Val-bd"/>
</dbReference>
<name>A0ABU8XGN3_9BURK</name>
<keyword evidence="3 5" id="KW-0732">Signal</keyword>
<dbReference type="InterPro" id="IPR028082">
    <property type="entry name" value="Peripla_BP_I"/>
</dbReference>
<comment type="caution">
    <text evidence="7">The sequence shown here is derived from an EMBL/GenBank/DDBJ whole genome shotgun (WGS) entry which is preliminary data.</text>
</comment>
<sequence>MKRKIAAFSIAAFGLCAAAFAQTQGVSKSEIVVGTIQDISGPAAGFGKQARAGMQLRIDELNEQGGVHGRKVRLVVEDSAYDPRKAILAAQKLINQDRIFVMAAHIGTAHNLAVLPLQQEKNIVNFLPLTGAREMYEPLNRLRYALSVPYFDQLQVTVPKLVKDKGLKQPCALYQDDEAGLEMLRGAEAGLKTIGMQMTEKTSYKRGATDFSSQVARLKAANCDLVVLGTIIRETVGTIAEARKTGFNPTFIATTAAYTDLVPKLGGKSMDGLYAAMASQHPYLDDATPALRFWANKYKTRFSEDPTVVSVYGYTVMDLFVKAAEKAGPDLTTDSFIKAMDTLSVPADMFGTDALSFSPTKRLGSDATRLSQLEDGRWKVVSGYARAAR</sequence>
<dbReference type="InterPro" id="IPR028081">
    <property type="entry name" value="Leu-bd"/>
</dbReference>
<evidence type="ECO:0000256" key="1">
    <source>
        <dbReference type="ARBA" id="ARBA00010062"/>
    </source>
</evidence>
<keyword evidence="4" id="KW-0029">Amino-acid transport</keyword>
<keyword evidence="8" id="KW-1185">Reference proteome</keyword>
<dbReference type="Pfam" id="PF13458">
    <property type="entry name" value="Peripla_BP_6"/>
    <property type="match status" value="1"/>
</dbReference>
<dbReference type="PANTHER" id="PTHR47235">
    <property type="entry name" value="BLR6548 PROTEIN"/>
    <property type="match status" value="1"/>
</dbReference>
<dbReference type="CDD" id="cd06343">
    <property type="entry name" value="PBP1_ABC_ligand_binding-like"/>
    <property type="match status" value="1"/>
</dbReference>
<organism evidence="7 8">
    <name type="scientific">Variovorax robiniae</name>
    <dbReference type="NCBI Taxonomy" id="1836199"/>
    <lineage>
        <taxon>Bacteria</taxon>
        <taxon>Pseudomonadati</taxon>
        <taxon>Pseudomonadota</taxon>
        <taxon>Betaproteobacteria</taxon>
        <taxon>Burkholderiales</taxon>
        <taxon>Comamonadaceae</taxon>
        <taxon>Variovorax</taxon>
    </lineage>
</organism>